<dbReference type="PANTHER" id="PTHR43840:SF15">
    <property type="entry name" value="MITOCHONDRIAL METAL TRANSPORTER 1-RELATED"/>
    <property type="match status" value="1"/>
</dbReference>
<keyword evidence="11" id="KW-1185">Reference proteome</keyword>
<evidence type="ECO:0000256" key="5">
    <source>
        <dbReference type="ARBA" id="ARBA00022989"/>
    </source>
</evidence>
<evidence type="ECO:0000256" key="6">
    <source>
        <dbReference type="ARBA" id="ARBA00023136"/>
    </source>
</evidence>
<dbReference type="Pfam" id="PF16916">
    <property type="entry name" value="ZT_dimer"/>
    <property type="match status" value="1"/>
</dbReference>
<dbReference type="InterPro" id="IPR058533">
    <property type="entry name" value="Cation_efflux_TM"/>
</dbReference>
<dbReference type="Pfam" id="PF01545">
    <property type="entry name" value="Cation_efflux"/>
    <property type="match status" value="1"/>
</dbReference>
<dbReference type="Gene3D" id="1.20.1510.10">
    <property type="entry name" value="Cation efflux protein transmembrane domain"/>
    <property type="match status" value="1"/>
</dbReference>
<feature type="transmembrane region" description="Helical" evidence="7">
    <location>
        <begin position="189"/>
        <end position="210"/>
    </location>
</feature>
<evidence type="ECO:0000256" key="7">
    <source>
        <dbReference type="SAM" id="Phobius"/>
    </source>
</evidence>
<keyword evidence="5 7" id="KW-1133">Transmembrane helix</keyword>
<dbReference type="InterPro" id="IPR027470">
    <property type="entry name" value="Cation_efflux_CTD"/>
</dbReference>
<reference evidence="10 11" key="1">
    <citation type="submission" date="2022-01" db="EMBL/GenBank/DDBJ databases">
        <title>Dethiosulfovibrio faecalis sp. nov., a novel proteolytic, non-sulfur-reducing bacterium isolated from a marine aquaculture solid waste bioreactor.</title>
        <authorList>
            <person name="Grabowski S."/>
            <person name="Apolinario E."/>
            <person name="Schneider N."/>
            <person name="Marshall C.W."/>
            <person name="Sowers K.R."/>
        </authorList>
    </citation>
    <scope>NUCLEOTIDE SEQUENCE [LARGE SCALE GENOMIC DNA]</scope>
    <source>
        <strain evidence="10 11">DSM 12537</strain>
    </source>
</reference>
<dbReference type="Gene3D" id="3.30.70.1350">
    <property type="entry name" value="Cation efflux protein, cytoplasmic domain"/>
    <property type="match status" value="1"/>
</dbReference>
<dbReference type="InterPro" id="IPR050291">
    <property type="entry name" value="CDF_Transporter"/>
</dbReference>
<dbReference type="PANTHER" id="PTHR43840">
    <property type="entry name" value="MITOCHONDRIAL METAL TRANSPORTER 1-RELATED"/>
    <property type="match status" value="1"/>
</dbReference>
<evidence type="ECO:0000313" key="10">
    <source>
        <dbReference type="EMBL" id="MCF4143166.1"/>
    </source>
</evidence>
<evidence type="ECO:0000259" key="9">
    <source>
        <dbReference type="Pfam" id="PF16916"/>
    </source>
</evidence>
<keyword evidence="4 7" id="KW-0812">Transmembrane</keyword>
<evidence type="ECO:0000313" key="11">
    <source>
        <dbReference type="Proteomes" id="UP001200430"/>
    </source>
</evidence>
<feature type="domain" description="Cation efflux protein transmembrane" evidence="8">
    <location>
        <begin position="15"/>
        <end position="213"/>
    </location>
</feature>
<dbReference type="EMBL" id="JAKGUD010000011">
    <property type="protein sequence ID" value="MCF4143166.1"/>
    <property type="molecule type" value="Genomic_DNA"/>
</dbReference>
<protein>
    <submittedName>
        <fullName evidence="10">Cation diffusion facilitator family transporter</fullName>
    </submittedName>
</protein>
<evidence type="ECO:0000256" key="2">
    <source>
        <dbReference type="ARBA" id="ARBA00008114"/>
    </source>
</evidence>
<gene>
    <name evidence="10" type="ORF">L2W38_10125</name>
</gene>
<evidence type="ECO:0000259" key="8">
    <source>
        <dbReference type="Pfam" id="PF01545"/>
    </source>
</evidence>
<feature type="domain" description="Cation efflux protein cytoplasmic" evidence="9">
    <location>
        <begin position="219"/>
        <end position="295"/>
    </location>
</feature>
<evidence type="ECO:0000256" key="1">
    <source>
        <dbReference type="ARBA" id="ARBA00004141"/>
    </source>
</evidence>
<keyword evidence="3" id="KW-0813">Transport</keyword>
<dbReference type="NCBIfam" id="TIGR01297">
    <property type="entry name" value="CDF"/>
    <property type="match status" value="1"/>
</dbReference>
<dbReference type="SUPFAM" id="SSF160240">
    <property type="entry name" value="Cation efflux protein cytoplasmic domain-like"/>
    <property type="match status" value="1"/>
</dbReference>
<proteinExistence type="inferred from homology"/>
<evidence type="ECO:0000256" key="4">
    <source>
        <dbReference type="ARBA" id="ARBA00022692"/>
    </source>
</evidence>
<name>A0ABS9EPP3_9BACT</name>
<sequence>MVDNSRCRQAAVASWVGLTVDCVLTIGKISAGILGNSAAMVADGAHSLSDVVTDVVAILGFRMVAQPADSSHRYGHGKFETLCSAFVGVALIGAGLGILWGAGCRIAEAFDGVMPEAPGEIALWAAGLSVIAKEILYRYTVAVALRLNSPALKANAWHHRSDALSSVGAFLGIGGAMALGGWGRLLDPVAGVAVSLIVVKVGLSIAYDAINELTEAALPEDVSRDIVLCGESVPGVRDLHRLRTRRVGAAVAMDFHLLVDPEITVREGHDIATAVEDAIRERMGRDTMISVHVEPDDG</sequence>
<comment type="subcellular location">
    <subcellularLocation>
        <location evidence="1">Membrane</location>
        <topology evidence="1">Multi-pass membrane protein</topology>
    </subcellularLocation>
</comment>
<dbReference type="InterPro" id="IPR036837">
    <property type="entry name" value="Cation_efflux_CTD_sf"/>
</dbReference>
<dbReference type="RefSeq" id="WP_236099870.1">
    <property type="nucleotide sequence ID" value="NZ_JAKGUD010000011.1"/>
</dbReference>
<accession>A0ABS9EPP3</accession>
<dbReference type="SUPFAM" id="SSF161111">
    <property type="entry name" value="Cation efflux protein transmembrane domain-like"/>
    <property type="match status" value="1"/>
</dbReference>
<comment type="caution">
    <text evidence="10">The sequence shown here is derived from an EMBL/GenBank/DDBJ whole genome shotgun (WGS) entry which is preliminary data.</text>
</comment>
<dbReference type="InterPro" id="IPR002524">
    <property type="entry name" value="Cation_efflux"/>
</dbReference>
<evidence type="ECO:0000256" key="3">
    <source>
        <dbReference type="ARBA" id="ARBA00022448"/>
    </source>
</evidence>
<keyword evidence="6 7" id="KW-0472">Membrane</keyword>
<comment type="similarity">
    <text evidence="2">Belongs to the cation diffusion facilitator (CDF) transporter (TC 2.A.4) family.</text>
</comment>
<feature type="transmembrane region" description="Helical" evidence="7">
    <location>
        <begin position="82"/>
        <end position="101"/>
    </location>
</feature>
<dbReference type="Proteomes" id="UP001200430">
    <property type="component" value="Unassembled WGS sequence"/>
</dbReference>
<organism evidence="10 11">
    <name type="scientific">Dethiosulfovibrio marinus</name>
    <dbReference type="NCBI Taxonomy" id="133532"/>
    <lineage>
        <taxon>Bacteria</taxon>
        <taxon>Thermotogati</taxon>
        <taxon>Synergistota</taxon>
        <taxon>Synergistia</taxon>
        <taxon>Synergistales</taxon>
        <taxon>Dethiosulfovibrionaceae</taxon>
        <taxon>Dethiosulfovibrio</taxon>
    </lineage>
</organism>
<dbReference type="InterPro" id="IPR027469">
    <property type="entry name" value="Cation_efflux_TMD_sf"/>
</dbReference>
<feature type="transmembrane region" description="Helical" evidence="7">
    <location>
        <begin position="163"/>
        <end position="183"/>
    </location>
</feature>